<organism evidence="2 3">
    <name type="scientific">Monosporascus cannonballus</name>
    <dbReference type="NCBI Taxonomy" id="155416"/>
    <lineage>
        <taxon>Eukaryota</taxon>
        <taxon>Fungi</taxon>
        <taxon>Dikarya</taxon>
        <taxon>Ascomycota</taxon>
        <taxon>Pezizomycotina</taxon>
        <taxon>Sordariomycetes</taxon>
        <taxon>Xylariomycetidae</taxon>
        <taxon>Xylariales</taxon>
        <taxon>Xylariales incertae sedis</taxon>
        <taxon>Monosporascus</taxon>
    </lineage>
</organism>
<proteinExistence type="predicted"/>
<evidence type="ECO:0000313" key="3">
    <source>
        <dbReference type="Proteomes" id="UP000294003"/>
    </source>
</evidence>
<dbReference type="InterPro" id="IPR003615">
    <property type="entry name" value="HNH_nuc"/>
</dbReference>
<comment type="caution">
    <text evidence="2">The sequence shown here is derived from an EMBL/GenBank/DDBJ whole genome shotgun (WGS) entry which is preliminary data.</text>
</comment>
<gene>
    <name evidence="2" type="ORF">DL762_000287</name>
</gene>
<feature type="domain" description="HNH nuclease" evidence="1">
    <location>
        <begin position="200"/>
        <end position="281"/>
    </location>
</feature>
<accession>A0ABY0HJT3</accession>
<dbReference type="EMBL" id="QJNS01000005">
    <property type="protein sequence ID" value="RYO95094.1"/>
    <property type="molecule type" value="Genomic_DNA"/>
</dbReference>
<reference evidence="2 3" key="1">
    <citation type="submission" date="2018-06" db="EMBL/GenBank/DDBJ databases">
        <title>Complete Genomes of Monosporascus.</title>
        <authorList>
            <person name="Robinson A.J."/>
            <person name="Natvig D.O."/>
        </authorList>
    </citation>
    <scope>NUCLEOTIDE SEQUENCE [LARGE SCALE GENOMIC DNA]</scope>
    <source>
        <strain evidence="2 3">CBS 609.92</strain>
    </source>
</reference>
<sequence>MAAPHHRHQSSLEGIIDFSTKPSLETDQRIKAKNRFYSIVTHFDTAENNSNRSPYKRSQLIRYTYEYALSEASKNNFLLAFFQAMGLSIDKDGDSNFEEIGSAFFDFADYLLDNFFLPLKASGKKTPQPSPAVHSAVQRAQGGEETQGYIGTPDRISTLRQFCLVRDRHRCVISRRFDQREAISRFDRNGDDAQDDDGALLSGETSFEVLEVAHMLPHSLTKVDIGLQMDPSKEAALAVLNMFDNGIRHLIEGVDIDRPRNAITLTHSLHNLFGDFKIFFEPVPGGEQSHTYQIDSFLPTYVSRTLGLPLTRTLYLTSDRTIDPPSPRLLAVHRAIAHILHLSAAGEYIDRLLRDADKKGIPEDGSTDLGRLVQLRLGGLSIAG</sequence>
<keyword evidence="3" id="KW-1185">Reference proteome</keyword>
<dbReference type="Proteomes" id="UP000294003">
    <property type="component" value="Unassembled WGS sequence"/>
</dbReference>
<evidence type="ECO:0000259" key="1">
    <source>
        <dbReference type="Pfam" id="PF13391"/>
    </source>
</evidence>
<evidence type="ECO:0000313" key="2">
    <source>
        <dbReference type="EMBL" id="RYO95094.1"/>
    </source>
</evidence>
<protein>
    <recommendedName>
        <fullName evidence="1">HNH nuclease domain-containing protein</fullName>
    </recommendedName>
</protein>
<name>A0ABY0HJT3_9PEZI</name>
<dbReference type="Pfam" id="PF13391">
    <property type="entry name" value="HNH_2"/>
    <property type="match status" value="1"/>
</dbReference>